<feature type="chain" id="PRO_5038397338" evidence="1">
    <location>
        <begin position="20"/>
        <end position="182"/>
    </location>
</feature>
<dbReference type="AlphaFoldDB" id="A0A0G3GPH2"/>
<evidence type="ECO:0000313" key="3">
    <source>
        <dbReference type="Proteomes" id="UP000035368"/>
    </source>
</evidence>
<sequence>MLRSQKFPLAIFSFGFLCASCSTTQTGDLSNGWNSSGGTLIGLGPHYEPIHRQATTNFLLFDSQGKHTSSISGSSVYGDKHWPGINLPIFNTVIPRFSMVKKLEPLISQIHSPRETTYRPTGVIIAPCSSMIQTRTSSCIGIPSLLTAAPMPQASWLAPLRSLHRLKPKLSFARELNRLFRL</sequence>
<dbReference type="PATRIC" id="fig|1050174.4.peg.615"/>
<proteinExistence type="predicted"/>
<keyword evidence="1" id="KW-0732">Signal</keyword>
<organism evidence="2 3">
    <name type="scientific">Corynebacterium epidermidicanis</name>
    <dbReference type="NCBI Taxonomy" id="1050174"/>
    <lineage>
        <taxon>Bacteria</taxon>
        <taxon>Bacillati</taxon>
        <taxon>Actinomycetota</taxon>
        <taxon>Actinomycetes</taxon>
        <taxon>Mycobacteriales</taxon>
        <taxon>Corynebacteriaceae</taxon>
        <taxon>Corynebacterium</taxon>
    </lineage>
</organism>
<dbReference type="Proteomes" id="UP000035368">
    <property type="component" value="Chromosome"/>
</dbReference>
<name>A0A0G3GPH2_9CORY</name>
<protein>
    <submittedName>
        <fullName evidence="2">Uncharacterized protein</fullName>
    </submittedName>
</protein>
<dbReference type="KEGG" id="cei:CEPID_03025"/>
<feature type="signal peptide" evidence="1">
    <location>
        <begin position="1"/>
        <end position="19"/>
    </location>
</feature>
<evidence type="ECO:0000313" key="2">
    <source>
        <dbReference type="EMBL" id="AKK02485.1"/>
    </source>
</evidence>
<reference evidence="2 3" key="1">
    <citation type="submission" date="2015-05" db="EMBL/GenBank/DDBJ databases">
        <title>Complete genome sequence of Corynebacterium epidermidicanis DSM 45586, isolated from the skin of a dog suffering from pruritus.</title>
        <authorList>
            <person name="Ruckert C."/>
            <person name="Albersmeier A."/>
            <person name="Winkler A."/>
            <person name="Tauch A."/>
        </authorList>
    </citation>
    <scope>NUCLEOTIDE SEQUENCE [LARGE SCALE GENOMIC DNA]</scope>
    <source>
        <strain evidence="2 3">DSM 45586</strain>
    </source>
</reference>
<keyword evidence="3" id="KW-1185">Reference proteome</keyword>
<accession>A0A0G3GPH2</accession>
<evidence type="ECO:0000256" key="1">
    <source>
        <dbReference type="SAM" id="SignalP"/>
    </source>
</evidence>
<dbReference type="EMBL" id="CP011541">
    <property type="protein sequence ID" value="AKK02485.1"/>
    <property type="molecule type" value="Genomic_DNA"/>
</dbReference>
<gene>
    <name evidence="2" type="ORF">CEPID_03025</name>
</gene>